<evidence type="ECO:0000259" key="11">
    <source>
        <dbReference type="PROSITE" id="PS50089"/>
    </source>
</evidence>
<keyword evidence="6" id="KW-0863">Zinc-finger</keyword>
<dbReference type="PROSITE" id="PS50089">
    <property type="entry name" value="ZF_RING_2"/>
    <property type="match status" value="1"/>
</dbReference>
<evidence type="ECO:0000313" key="12">
    <source>
        <dbReference type="EMBL" id="QHU26434.1"/>
    </source>
</evidence>
<evidence type="ECO:0000256" key="3">
    <source>
        <dbReference type="ARBA" id="ARBA00022679"/>
    </source>
</evidence>
<dbReference type="Pfam" id="PF13639">
    <property type="entry name" value="zf-RING_2"/>
    <property type="match status" value="1"/>
</dbReference>
<proteinExistence type="predicted"/>
<comment type="pathway">
    <text evidence="2">Protein modification; protein ubiquitination.</text>
</comment>
<keyword evidence="9" id="KW-1133">Transmembrane helix</keyword>
<dbReference type="GO" id="GO:0016740">
    <property type="term" value="F:transferase activity"/>
    <property type="evidence" value="ECO:0007669"/>
    <property type="project" value="UniProtKB-KW"/>
</dbReference>
<evidence type="ECO:0000256" key="5">
    <source>
        <dbReference type="ARBA" id="ARBA00022723"/>
    </source>
</evidence>
<dbReference type="SMART" id="SM00184">
    <property type="entry name" value="RING"/>
    <property type="match status" value="1"/>
</dbReference>
<protein>
    <recommendedName>
        <fullName evidence="11">RING-type domain-containing protein</fullName>
    </recommendedName>
</protein>
<dbReference type="Gene3D" id="3.30.40.10">
    <property type="entry name" value="Zinc/RING finger domain, C3HC4 (zinc finger)"/>
    <property type="match status" value="1"/>
</dbReference>
<keyword evidence="8" id="KW-0862">Zinc</keyword>
<name>A0A6C0L9U7_9ZZZZ</name>
<evidence type="ECO:0000256" key="7">
    <source>
        <dbReference type="ARBA" id="ARBA00022786"/>
    </source>
</evidence>
<evidence type="ECO:0000256" key="10">
    <source>
        <dbReference type="ARBA" id="ARBA00023136"/>
    </source>
</evidence>
<reference evidence="12" key="1">
    <citation type="journal article" date="2020" name="Nature">
        <title>Giant virus diversity and host interactions through global metagenomics.</title>
        <authorList>
            <person name="Schulz F."/>
            <person name="Roux S."/>
            <person name="Paez-Espino D."/>
            <person name="Jungbluth S."/>
            <person name="Walsh D.A."/>
            <person name="Denef V.J."/>
            <person name="McMahon K.D."/>
            <person name="Konstantinidis K.T."/>
            <person name="Eloe-Fadrosh E.A."/>
            <person name="Kyrpides N.C."/>
            <person name="Woyke T."/>
        </authorList>
    </citation>
    <scope>NUCLEOTIDE SEQUENCE</scope>
    <source>
        <strain evidence="12">GVMAG-M-3300027759-16</strain>
    </source>
</reference>
<comment type="subcellular location">
    <subcellularLocation>
        <location evidence="1">Membrane</location>
        <topology evidence="1">Single-pass membrane protein</topology>
    </subcellularLocation>
</comment>
<dbReference type="SUPFAM" id="SSF57850">
    <property type="entry name" value="RING/U-box"/>
    <property type="match status" value="1"/>
</dbReference>
<feature type="domain" description="RING-type" evidence="11">
    <location>
        <begin position="153"/>
        <end position="195"/>
    </location>
</feature>
<keyword evidence="7" id="KW-0833">Ubl conjugation pathway</keyword>
<evidence type="ECO:0000256" key="4">
    <source>
        <dbReference type="ARBA" id="ARBA00022692"/>
    </source>
</evidence>
<dbReference type="PANTHER" id="PTHR45768">
    <property type="entry name" value="E3 UBIQUITIN-PROTEIN LIGASE RNF13-LIKE"/>
    <property type="match status" value="1"/>
</dbReference>
<keyword evidence="3" id="KW-0808">Transferase</keyword>
<dbReference type="InterPro" id="IPR001841">
    <property type="entry name" value="Znf_RING"/>
</dbReference>
<evidence type="ECO:0000256" key="6">
    <source>
        <dbReference type="ARBA" id="ARBA00022771"/>
    </source>
</evidence>
<dbReference type="AlphaFoldDB" id="A0A6C0L9U7"/>
<evidence type="ECO:0000256" key="2">
    <source>
        <dbReference type="ARBA" id="ARBA00004906"/>
    </source>
</evidence>
<keyword evidence="4" id="KW-0812">Transmembrane</keyword>
<sequence>MTDPSYQYIYNVGMLDDLHNYFPAFLYDTGRFQTLPQAFSYMRSQMNARFNLQAYGARQAGFGPSVPTAASSTVPSTFVPAPVLTFTPPRMDQTTRYLAEILTGMRDIPVIDGSFIQVAQNFADPVPIRPSAEVLARNTTLLSGSDLDVNSRCAICQDAIIATDACRKLNGCLHAYHRVCIDQWFQTNAVCPSCRHDVRDNVVRGTAAASATAEEEDEERYD</sequence>
<dbReference type="InterPro" id="IPR013083">
    <property type="entry name" value="Znf_RING/FYVE/PHD"/>
</dbReference>
<evidence type="ECO:0000256" key="9">
    <source>
        <dbReference type="ARBA" id="ARBA00022989"/>
    </source>
</evidence>
<evidence type="ECO:0000256" key="1">
    <source>
        <dbReference type="ARBA" id="ARBA00004167"/>
    </source>
</evidence>
<dbReference type="EMBL" id="MN740440">
    <property type="protein sequence ID" value="QHU26434.1"/>
    <property type="molecule type" value="Genomic_DNA"/>
</dbReference>
<accession>A0A6C0L9U7</accession>
<evidence type="ECO:0000256" key="8">
    <source>
        <dbReference type="ARBA" id="ARBA00022833"/>
    </source>
</evidence>
<dbReference type="GO" id="GO:0008270">
    <property type="term" value="F:zinc ion binding"/>
    <property type="evidence" value="ECO:0007669"/>
    <property type="project" value="UniProtKB-KW"/>
</dbReference>
<keyword evidence="5" id="KW-0479">Metal-binding</keyword>
<dbReference type="GO" id="GO:0016020">
    <property type="term" value="C:membrane"/>
    <property type="evidence" value="ECO:0007669"/>
    <property type="project" value="UniProtKB-SubCell"/>
</dbReference>
<organism evidence="12">
    <name type="scientific">viral metagenome</name>
    <dbReference type="NCBI Taxonomy" id="1070528"/>
    <lineage>
        <taxon>unclassified sequences</taxon>
        <taxon>metagenomes</taxon>
        <taxon>organismal metagenomes</taxon>
    </lineage>
</organism>
<dbReference type="PANTHER" id="PTHR45768:SF18">
    <property type="entry name" value="RING-H2 FINGER PROTEIN ATL47-RELATED"/>
    <property type="match status" value="1"/>
</dbReference>
<keyword evidence="10" id="KW-0472">Membrane</keyword>